<accession>A0ACC2F4Q9</accession>
<name>A0ACC2F4Q9_DALPE</name>
<dbReference type="EMBL" id="CM055761">
    <property type="protein sequence ID" value="KAJ7986341.1"/>
    <property type="molecule type" value="Genomic_DNA"/>
</dbReference>
<gene>
    <name evidence="1" type="ORF">DPEC_G00338920</name>
</gene>
<dbReference type="Proteomes" id="UP001157502">
    <property type="component" value="Chromosome 34"/>
</dbReference>
<reference evidence="1" key="1">
    <citation type="submission" date="2021-05" db="EMBL/GenBank/DDBJ databases">
        <authorList>
            <person name="Pan Q."/>
            <person name="Jouanno E."/>
            <person name="Zahm M."/>
            <person name="Klopp C."/>
            <person name="Cabau C."/>
            <person name="Louis A."/>
            <person name="Berthelot C."/>
            <person name="Parey E."/>
            <person name="Roest Crollius H."/>
            <person name="Montfort J."/>
            <person name="Robinson-Rechavi M."/>
            <person name="Bouchez O."/>
            <person name="Lampietro C."/>
            <person name="Lopez Roques C."/>
            <person name="Donnadieu C."/>
            <person name="Postlethwait J."/>
            <person name="Bobe J."/>
            <person name="Dillon D."/>
            <person name="Chandos A."/>
            <person name="von Hippel F."/>
            <person name="Guiguen Y."/>
        </authorList>
    </citation>
    <scope>NUCLEOTIDE SEQUENCE</scope>
    <source>
        <strain evidence="1">YG-Jan2019</strain>
    </source>
</reference>
<sequence length="76" mass="7790">MGDEEKDVSLPLSGAVPEDGRRLSGDERDISLACRAARARRLVTVVTAAGGASSLNSCQNGKITLSSLTATKTAEG</sequence>
<comment type="caution">
    <text evidence="1">The sequence shown here is derived from an EMBL/GenBank/DDBJ whole genome shotgun (WGS) entry which is preliminary data.</text>
</comment>
<keyword evidence="2" id="KW-1185">Reference proteome</keyword>
<evidence type="ECO:0000313" key="2">
    <source>
        <dbReference type="Proteomes" id="UP001157502"/>
    </source>
</evidence>
<organism evidence="1 2">
    <name type="scientific">Dallia pectoralis</name>
    <name type="common">Alaska blackfish</name>
    <dbReference type="NCBI Taxonomy" id="75939"/>
    <lineage>
        <taxon>Eukaryota</taxon>
        <taxon>Metazoa</taxon>
        <taxon>Chordata</taxon>
        <taxon>Craniata</taxon>
        <taxon>Vertebrata</taxon>
        <taxon>Euteleostomi</taxon>
        <taxon>Actinopterygii</taxon>
        <taxon>Neopterygii</taxon>
        <taxon>Teleostei</taxon>
        <taxon>Protacanthopterygii</taxon>
        <taxon>Esociformes</taxon>
        <taxon>Umbridae</taxon>
        <taxon>Dallia</taxon>
    </lineage>
</organism>
<protein>
    <submittedName>
        <fullName evidence="1">Uncharacterized protein</fullName>
    </submittedName>
</protein>
<proteinExistence type="predicted"/>
<evidence type="ECO:0000313" key="1">
    <source>
        <dbReference type="EMBL" id="KAJ7986341.1"/>
    </source>
</evidence>